<dbReference type="Pfam" id="PF21376">
    <property type="entry name" value="TOR1A_C"/>
    <property type="match status" value="1"/>
</dbReference>
<protein>
    <submittedName>
        <fullName evidence="9">Torsin-4A</fullName>
    </submittedName>
</protein>
<dbReference type="InterPro" id="IPR001270">
    <property type="entry name" value="ClpA/B"/>
</dbReference>
<dbReference type="Gene3D" id="3.40.50.300">
    <property type="entry name" value="P-loop containing nucleotide triphosphate hydrolases"/>
    <property type="match status" value="1"/>
</dbReference>
<proteinExistence type="inferred from homology"/>
<dbReference type="GO" id="GO:0016887">
    <property type="term" value="F:ATP hydrolysis activity"/>
    <property type="evidence" value="ECO:0007669"/>
    <property type="project" value="InterPro"/>
</dbReference>
<comment type="similarity">
    <text evidence="2">Belongs to the ClpA/ClpB family. Torsin subfamily.</text>
</comment>
<feature type="domain" description="Torsin-1A C-terminal" evidence="8">
    <location>
        <begin position="401"/>
        <end position="455"/>
    </location>
</feature>
<dbReference type="Proteomes" id="UP001295444">
    <property type="component" value="Chromosome 09"/>
</dbReference>
<dbReference type="InterPro" id="IPR027417">
    <property type="entry name" value="P-loop_NTPase"/>
</dbReference>
<dbReference type="GO" id="GO:0005524">
    <property type="term" value="F:ATP binding"/>
    <property type="evidence" value="ECO:0007669"/>
    <property type="project" value="UniProtKB-KW"/>
</dbReference>
<dbReference type="AlphaFoldDB" id="A0AAD1T7M7"/>
<sequence>MAARDRLYVISFVYEHRKKHSRLINHSLLGDLCPHLKSEWCVLAVIMEKQEISDGAGIPQRKITLVSSPVRAVIRMRKKIRTLKNGCLQLDISGKRSTDSPKSAFRQTSADKCKSSNFEKPTIFKFDSPTLAEVSLNHQPRKSKRKKSRPVLYPGNARKYLPVEQKSKAKRCLILFILIVGFQILNAIENLDDNVLKYDLEGLEKTLKRDVFGQQTAVAKIMDHLKDYLATHYHNKPLVVSLNGPSGVGKSLMGRLLAKHFRSVMDNDFILQYYVLHNCPKSSDVALCQAELSNLISDMISRAEIEEKIPIFIFDEMEAMSPPLLDVLQGFFQLNQTNEYLNAVYVLISNLGGSEITNYVLKNVTNSINTVEHDLCQIVWSILKGHHSIWKVAEIVPFVLLEQKHVMSCFLDELLQEGFYPDKEKIKNLAEELNYYTVNGTKYSTTGCKEVVGRVNLLHPIHRHIDLRTA</sequence>
<reference evidence="9" key="1">
    <citation type="submission" date="2022-03" db="EMBL/GenBank/DDBJ databases">
        <authorList>
            <person name="Alioto T."/>
            <person name="Alioto T."/>
            <person name="Gomez Garrido J."/>
        </authorList>
    </citation>
    <scope>NUCLEOTIDE SEQUENCE</scope>
</reference>
<evidence type="ECO:0000256" key="1">
    <source>
        <dbReference type="ARBA" id="ARBA00004167"/>
    </source>
</evidence>
<keyword evidence="7" id="KW-0472">Membrane</keyword>
<evidence type="ECO:0000256" key="2">
    <source>
        <dbReference type="ARBA" id="ARBA00006235"/>
    </source>
</evidence>
<dbReference type="FunFam" id="3.40.50.300:FF:001429">
    <property type="entry name" value="Torsin family protein C9orf167-like"/>
    <property type="match status" value="1"/>
</dbReference>
<dbReference type="PRINTS" id="PR00300">
    <property type="entry name" value="CLPPROTEASEA"/>
</dbReference>
<organism evidence="9 10">
    <name type="scientific">Pelobates cultripes</name>
    <name type="common">Western spadefoot toad</name>
    <dbReference type="NCBI Taxonomy" id="61616"/>
    <lineage>
        <taxon>Eukaryota</taxon>
        <taxon>Metazoa</taxon>
        <taxon>Chordata</taxon>
        <taxon>Craniata</taxon>
        <taxon>Vertebrata</taxon>
        <taxon>Euteleostomi</taxon>
        <taxon>Amphibia</taxon>
        <taxon>Batrachia</taxon>
        <taxon>Anura</taxon>
        <taxon>Pelobatoidea</taxon>
        <taxon>Pelobatidae</taxon>
        <taxon>Pelobates</taxon>
    </lineage>
</organism>
<dbReference type="GO" id="GO:0005788">
    <property type="term" value="C:endoplasmic reticulum lumen"/>
    <property type="evidence" value="ECO:0007669"/>
    <property type="project" value="TreeGrafter"/>
</dbReference>
<evidence type="ECO:0000256" key="6">
    <source>
        <dbReference type="ARBA" id="ARBA00022989"/>
    </source>
</evidence>
<dbReference type="GO" id="GO:0005635">
    <property type="term" value="C:nuclear envelope"/>
    <property type="evidence" value="ECO:0007669"/>
    <property type="project" value="TreeGrafter"/>
</dbReference>
<evidence type="ECO:0000256" key="5">
    <source>
        <dbReference type="ARBA" id="ARBA00022840"/>
    </source>
</evidence>
<evidence type="ECO:0000256" key="4">
    <source>
        <dbReference type="ARBA" id="ARBA00022741"/>
    </source>
</evidence>
<dbReference type="GO" id="GO:0016020">
    <property type="term" value="C:membrane"/>
    <property type="evidence" value="ECO:0007669"/>
    <property type="project" value="UniProtKB-SubCell"/>
</dbReference>
<accession>A0AAD1T7M7</accession>
<dbReference type="InterPro" id="IPR049337">
    <property type="entry name" value="TOR1A_C"/>
</dbReference>
<dbReference type="InterPro" id="IPR010448">
    <property type="entry name" value="Torsin"/>
</dbReference>
<keyword evidence="5" id="KW-0067">ATP-binding</keyword>
<dbReference type="SUPFAM" id="SSF52540">
    <property type="entry name" value="P-loop containing nucleoside triphosphate hydrolases"/>
    <property type="match status" value="1"/>
</dbReference>
<evidence type="ECO:0000256" key="7">
    <source>
        <dbReference type="ARBA" id="ARBA00023136"/>
    </source>
</evidence>
<keyword evidence="3" id="KW-0812">Transmembrane</keyword>
<dbReference type="Pfam" id="PF06309">
    <property type="entry name" value="Torsin"/>
    <property type="match status" value="1"/>
</dbReference>
<evidence type="ECO:0000313" key="10">
    <source>
        <dbReference type="Proteomes" id="UP001295444"/>
    </source>
</evidence>
<name>A0AAD1T7M7_PELCU</name>
<evidence type="ECO:0000313" key="9">
    <source>
        <dbReference type="EMBL" id="CAH2316950.1"/>
    </source>
</evidence>
<keyword evidence="10" id="KW-1185">Reference proteome</keyword>
<dbReference type="PANTHER" id="PTHR10760:SF1">
    <property type="entry name" value="TORSIN-4A"/>
    <property type="match status" value="1"/>
</dbReference>
<gene>
    <name evidence="9" type="ORF">PECUL_23A024834</name>
</gene>
<evidence type="ECO:0000259" key="8">
    <source>
        <dbReference type="Pfam" id="PF21376"/>
    </source>
</evidence>
<keyword evidence="4" id="KW-0547">Nucleotide-binding</keyword>
<dbReference type="EMBL" id="OW240920">
    <property type="protein sequence ID" value="CAH2316950.1"/>
    <property type="molecule type" value="Genomic_DNA"/>
</dbReference>
<evidence type="ECO:0000256" key="3">
    <source>
        <dbReference type="ARBA" id="ARBA00022692"/>
    </source>
</evidence>
<dbReference type="PANTHER" id="PTHR10760">
    <property type="entry name" value="TORSIN"/>
    <property type="match status" value="1"/>
</dbReference>
<keyword evidence="6" id="KW-1133">Transmembrane helix</keyword>
<comment type="subcellular location">
    <subcellularLocation>
        <location evidence="1">Membrane</location>
        <topology evidence="1">Single-pass membrane protein</topology>
    </subcellularLocation>
</comment>